<dbReference type="RefSeq" id="WP_112259154.1">
    <property type="nucleotide sequence ID" value="NZ_QMIG01000016.1"/>
</dbReference>
<dbReference type="PANTHER" id="PTHR24421">
    <property type="entry name" value="NITRATE/NITRITE SENSOR PROTEIN NARX-RELATED"/>
    <property type="match status" value="1"/>
</dbReference>
<dbReference type="Proteomes" id="UP000250462">
    <property type="component" value="Unassembled WGS sequence"/>
</dbReference>
<dbReference type="Pfam" id="PF07730">
    <property type="entry name" value="HisKA_3"/>
    <property type="match status" value="1"/>
</dbReference>
<evidence type="ECO:0000313" key="14">
    <source>
        <dbReference type="Proteomes" id="UP000250462"/>
    </source>
</evidence>
<keyword evidence="6 13" id="KW-0418">Kinase</keyword>
<keyword evidence="5" id="KW-0547">Nucleotide-binding</keyword>
<keyword evidence="10" id="KW-0812">Transmembrane</keyword>
<evidence type="ECO:0000256" key="6">
    <source>
        <dbReference type="ARBA" id="ARBA00022777"/>
    </source>
</evidence>
<keyword evidence="10" id="KW-1133">Transmembrane helix</keyword>
<comment type="caution">
    <text evidence="13">The sequence shown here is derived from an EMBL/GenBank/DDBJ whole genome shotgun (WGS) entry which is preliminary data.</text>
</comment>
<dbReference type="GO" id="GO:0016020">
    <property type="term" value="C:membrane"/>
    <property type="evidence" value="ECO:0007669"/>
    <property type="project" value="InterPro"/>
</dbReference>
<evidence type="ECO:0000259" key="12">
    <source>
        <dbReference type="Pfam" id="PF07730"/>
    </source>
</evidence>
<evidence type="ECO:0000256" key="8">
    <source>
        <dbReference type="ARBA" id="ARBA00023012"/>
    </source>
</evidence>
<feature type="transmembrane region" description="Helical" evidence="10">
    <location>
        <begin position="20"/>
        <end position="38"/>
    </location>
</feature>
<feature type="domain" description="Histidine kinase/HSP90-like ATPase" evidence="11">
    <location>
        <begin position="303"/>
        <end position="399"/>
    </location>
</feature>
<dbReference type="Gene3D" id="3.30.565.10">
    <property type="entry name" value="Histidine kinase-like ATPase, C-terminal domain"/>
    <property type="match status" value="1"/>
</dbReference>
<dbReference type="CDD" id="cd16917">
    <property type="entry name" value="HATPase_UhpB-NarQ-NarX-like"/>
    <property type="match status" value="1"/>
</dbReference>
<dbReference type="InterPro" id="IPR011712">
    <property type="entry name" value="Sig_transdc_His_kin_sub3_dim/P"/>
</dbReference>
<protein>
    <recommendedName>
        <fullName evidence="2">histidine kinase</fullName>
        <ecNumber evidence="2">2.7.13.3</ecNumber>
    </recommendedName>
</protein>
<evidence type="ECO:0000256" key="7">
    <source>
        <dbReference type="ARBA" id="ARBA00022840"/>
    </source>
</evidence>
<dbReference type="EC" id="2.7.13.3" evidence="2"/>
<evidence type="ECO:0000259" key="11">
    <source>
        <dbReference type="Pfam" id="PF02518"/>
    </source>
</evidence>
<feature type="transmembrane region" description="Helical" evidence="10">
    <location>
        <begin position="68"/>
        <end position="85"/>
    </location>
</feature>
<keyword evidence="8" id="KW-0902">Two-component regulatory system</keyword>
<evidence type="ECO:0000256" key="4">
    <source>
        <dbReference type="ARBA" id="ARBA00022679"/>
    </source>
</evidence>
<keyword evidence="10" id="KW-0472">Membrane</keyword>
<proteinExistence type="predicted"/>
<dbReference type="SUPFAM" id="SSF55874">
    <property type="entry name" value="ATPase domain of HSP90 chaperone/DNA topoisomerase II/histidine kinase"/>
    <property type="match status" value="1"/>
</dbReference>
<sequence length="411" mass="44197">MDDGRSERSWWPRGRAADAVLTGLVAALVFGWSIAVAVGGDADSLSPVGILILIVGVGAVYFRRSYPVLVAAVTLAASITYLIALDPDGPIIASFAIALYTAMAQGFFAPAMILGAVAVIGSFYGEYSTDAEHLGDLGVLFFAGWLIAIMAVGGAVYNRRSYLREAARRLRDVERGREEEVRRRTTEERLRIARELHDVLGHHLSLINVQAGAAVHRIDHDQEQASAALRTIKENSRQALREMRATLGVLRQVDDEAPTGPPPSLAHVDELIAGCEAAGVTVYSEIDDYPENPLPPAVDLAGYRIVQEALTNVTRHSGHSRATSATVRIRYEDEVRLEIVNDDPGTEPIDGPPDPAGDAGGHGSGVFGMRERARTLGGELVAGPRPDGGFRVSARLPLRRDETGRGSVERE</sequence>
<feature type="region of interest" description="Disordered" evidence="9">
    <location>
        <begin position="341"/>
        <end position="411"/>
    </location>
</feature>
<keyword evidence="7" id="KW-0067">ATP-binding</keyword>
<dbReference type="GO" id="GO:0005524">
    <property type="term" value="F:ATP binding"/>
    <property type="evidence" value="ECO:0007669"/>
    <property type="project" value="UniProtKB-KW"/>
</dbReference>
<accession>A0A329QM17</accession>
<evidence type="ECO:0000256" key="3">
    <source>
        <dbReference type="ARBA" id="ARBA00022553"/>
    </source>
</evidence>
<dbReference type="PANTHER" id="PTHR24421:SF10">
    <property type="entry name" value="NITRATE_NITRITE SENSOR PROTEIN NARQ"/>
    <property type="match status" value="1"/>
</dbReference>
<dbReference type="InterPro" id="IPR050482">
    <property type="entry name" value="Sensor_HK_TwoCompSys"/>
</dbReference>
<feature type="transmembrane region" description="Helical" evidence="10">
    <location>
        <begin position="137"/>
        <end position="158"/>
    </location>
</feature>
<dbReference type="EMBL" id="QMIG01000016">
    <property type="protein sequence ID" value="RAW12472.1"/>
    <property type="molecule type" value="Genomic_DNA"/>
</dbReference>
<evidence type="ECO:0000256" key="1">
    <source>
        <dbReference type="ARBA" id="ARBA00000085"/>
    </source>
</evidence>
<evidence type="ECO:0000313" key="13">
    <source>
        <dbReference type="EMBL" id="RAW12472.1"/>
    </source>
</evidence>
<evidence type="ECO:0000256" key="9">
    <source>
        <dbReference type="SAM" id="MobiDB-lite"/>
    </source>
</evidence>
<reference evidence="13 14" key="1">
    <citation type="submission" date="2018-06" db="EMBL/GenBank/DDBJ databases">
        <title>Phytoactinopolyspora halophila sp. nov., a novel halophilic actinomycete isolated from a saline soil in China.</title>
        <authorList>
            <person name="Tang S.-K."/>
        </authorList>
    </citation>
    <scope>NUCLEOTIDE SEQUENCE [LARGE SCALE GENOMIC DNA]</scope>
    <source>
        <strain evidence="13 14">YIM 96934</strain>
    </source>
</reference>
<evidence type="ECO:0000256" key="5">
    <source>
        <dbReference type="ARBA" id="ARBA00022741"/>
    </source>
</evidence>
<feature type="domain" description="Signal transduction histidine kinase subgroup 3 dimerisation and phosphoacceptor" evidence="12">
    <location>
        <begin position="188"/>
        <end position="254"/>
    </location>
</feature>
<evidence type="ECO:0000256" key="2">
    <source>
        <dbReference type="ARBA" id="ARBA00012438"/>
    </source>
</evidence>
<evidence type="ECO:0000256" key="10">
    <source>
        <dbReference type="SAM" id="Phobius"/>
    </source>
</evidence>
<feature type="transmembrane region" description="Helical" evidence="10">
    <location>
        <begin position="97"/>
        <end position="125"/>
    </location>
</feature>
<keyword evidence="14" id="KW-1185">Reference proteome</keyword>
<dbReference type="GO" id="GO:0046983">
    <property type="term" value="F:protein dimerization activity"/>
    <property type="evidence" value="ECO:0007669"/>
    <property type="project" value="InterPro"/>
</dbReference>
<dbReference type="InterPro" id="IPR036890">
    <property type="entry name" value="HATPase_C_sf"/>
</dbReference>
<dbReference type="Pfam" id="PF02518">
    <property type="entry name" value="HATPase_c"/>
    <property type="match status" value="1"/>
</dbReference>
<dbReference type="OrthoDB" id="227596at2"/>
<organism evidence="13 14">
    <name type="scientific">Phytoactinopolyspora halophila</name>
    <dbReference type="NCBI Taxonomy" id="1981511"/>
    <lineage>
        <taxon>Bacteria</taxon>
        <taxon>Bacillati</taxon>
        <taxon>Actinomycetota</taxon>
        <taxon>Actinomycetes</taxon>
        <taxon>Jiangellales</taxon>
        <taxon>Jiangellaceae</taxon>
        <taxon>Phytoactinopolyspora</taxon>
    </lineage>
</organism>
<name>A0A329QM17_9ACTN</name>
<feature type="transmembrane region" description="Helical" evidence="10">
    <location>
        <begin position="45"/>
        <end position="62"/>
    </location>
</feature>
<keyword evidence="4" id="KW-0808">Transferase</keyword>
<comment type="catalytic activity">
    <reaction evidence="1">
        <text>ATP + protein L-histidine = ADP + protein N-phospho-L-histidine.</text>
        <dbReference type="EC" id="2.7.13.3"/>
    </reaction>
</comment>
<dbReference type="Gene3D" id="1.20.5.1930">
    <property type="match status" value="1"/>
</dbReference>
<gene>
    <name evidence="13" type="ORF">DPM12_14940</name>
</gene>
<feature type="compositionally biased region" description="Basic and acidic residues" evidence="9">
    <location>
        <begin position="398"/>
        <end position="411"/>
    </location>
</feature>
<dbReference type="InterPro" id="IPR003594">
    <property type="entry name" value="HATPase_dom"/>
</dbReference>
<dbReference type="AlphaFoldDB" id="A0A329QM17"/>
<keyword evidence="3" id="KW-0597">Phosphoprotein</keyword>
<dbReference type="GO" id="GO:0000155">
    <property type="term" value="F:phosphorelay sensor kinase activity"/>
    <property type="evidence" value="ECO:0007669"/>
    <property type="project" value="InterPro"/>
</dbReference>